<comment type="subcellular location">
    <subcellularLocation>
        <location evidence="1">Cytoplasm</location>
    </subcellularLocation>
</comment>
<evidence type="ECO:0000256" key="2">
    <source>
        <dbReference type="ARBA" id="ARBA00010208"/>
    </source>
</evidence>
<dbReference type="PROSITE" id="PS00892">
    <property type="entry name" value="HIT_1"/>
    <property type="match status" value="1"/>
</dbReference>
<keyword evidence="3" id="KW-0963">Cytoplasm</keyword>
<dbReference type="InterPro" id="IPR019808">
    <property type="entry name" value="Histidine_triad_CS"/>
</dbReference>
<dbReference type="PANTHER" id="PTHR12978:SF0">
    <property type="entry name" value="M7GPPPX DIPHOSPHATASE"/>
    <property type="match status" value="1"/>
</dbReference>
<feature type="active site" description="Nucleophile" evidence="5">
    <location>
        <position position="254"/>
    </location>
</feature>
<keyword evidence="4" id="KW-0597">Phosphoprotein</keyword>
<dbReference type="EMBL" id="LGAV01000002">
    <property type="protein sequence ID" value="KOS15705.1"/>
    <property type="molecule type" value="Genomic_DNA"/>
</dbReference>
<dbReference type="GO" id="GO:0016787">
    <property type="term" value="F:hydrolase activity"/>
    <property type="evidence" value="ECO:0007669"/>
    <property type="project" value="InterPro"/>
</dbReference>
<gene>
    <name evidence="7" type="ORF">Malapachy_2219</name>
</gene>
<dbReference type="GO" id="GO:0000340">
    <property type="term" value="F:RNA 7-methylguanosine cap binding"/>
    <property type="evidence" value="ECO:0007669"/>
    <property type="project" value="TreeGrafter"/>
</dbReference>
<feature type="binding site" evidence="6">
    <location>
        <position position="177"/>
    </location>
    <ligand>
        <name>substrate</name>
    </ligand>
</feature>
<dbReference type="RefSeq" id="XP_017993337.1">
    <property type="nucleotide sequence ID" value="XM_018136711.1"/>
</dbReference>
<feature type="binding site" evidence="6">
    <location>
        <position position="145"/>
    </location>
    <ligand>
        <name>substrate</name>
    </ligand>
</feature>
<evidence type="ECO:0000313" key="8">
    <source>
        <dbReference type="Proteomes" id="UP000037751"/>
    </source>
</evidence>
<feature type="binding site" evidence="6">
    <location>
        <position position="175"/>
    </location>
    <ligand>
        <name>substrate</name>
    </ligand>
</feature>
<dbReference type="Gene3D" id="3.30.428.10">
    <property type="entry name" value="HIT-like"/>
    <property type="match status" value="1"/>
</dbReference>
<evidence type="ECO:0000313" key="7">
    <source>
        <dbReference type="EMBL" id="KOS15705.1"/>
    </source>
</evidence>
<dbReference type="SUPFAM" id="SSF54197">
    <property type="entry name" value="HIT-like"/>
    <property type="match status" value="1"/>
</dbReference>
<dbReference type="SUPFAM" id="SSF102860">
    <property type="entry name" value="mRNA decapping enzyme DcpS N-terminal domain"/>
    <property type="match status" value="1"/>
</dbReference>
<dbReference type="PANTHER" id="PTHR12978">
    <property type="entry name" value="HISTIDINE TRIAD HIT PROTEIN MEMBER"/>
    <property type="match status" value="1"/>
</dbReference>
<sequence>MGAEAKTSLPCFELERILYEDPRAKSVNLLGQCEHQGERVPALLLMEKTHFTPAFLASLQQGLEHTFSHLEQIGQNDIYTWVFGWTSDQVHTDAHTKMSLICPANSDLIAKYSAPERRMIIETPHMYETVTKPWIESLPASKVTWVHNILNGESERESVLYNDEDPKTGFVLVPDLKWDRRTLSSLYMVAIVRDGSLTNMRDLTKDHIPLLRKIQKAGAQIAHEKYGLPAPSADGSSSSLRCFLHYMPTYFHLHVHLMSANFTTHPGALVGQAQLVDDVISLLELGVDFRQRTIGYALADGHKLLAALQQAGFAT</sequence>
<proteinExistence type="inferred from homology"/>
<dbReference type="VEuPathDB" id="FungiDB:Malapachy_2219"/>
<evidence type="ECO:0000256" key="4">
    <source>
        <dbReference type="ARBA" id="ARBA00022553"/>
    </source>
</evidence>
<reference evidence="7 8" key="1">
    <citation type="submission" date="2015-07" db="EMBL/GenBank/DDBJ databases">
        <title>Draft Genome Sequence of Malassezia furfur CBS1878 and Malassezia pachydermatis CBS1879.</title>
        <authorList>
            <person name="Triana S."/>
            <person name="Ohm R."/>
            <person name="Gonzalez A."/>
            <person name="DeCock H."/>
            <person name="Restrepo S."/>
            <person name="Celis A."/>
        </authorList>
    </citation>
    <scope>NUCLEOTIDE SEQUENCE [LARGE SCALE GENOMIC DNA]</scope>
    <source>
        <strain evidence="7 8">CBS 1879</strain>
    </source>
</reference>
<dbReference type="Gene3D" id="3.30.200.40">
    <property type="entry name" value="Scavenger mRNA decapping enzyme, N-terminal domain"/>
    <property type="match status" value="1"/>
</dbReference>
<evidence type="ECO:0000256" key="3">
    <source>
        <dbReference type="ARBA" id="ARBA00022490"/>
    </source>
</evidence>
<dbReference type="AlphaFoldDB" id="A0A0M9VQT1"/>
<dbReference type="Pfam" id="PF05652">
    <property type="entry name" value="DcpS"/>
    <property type="match status" value="1"/>
</dbReference>
<feature type="binding site" evidence="6">
    <location>
        <begin position="245"/>
        <end position="256"/>
    </location>
    <ligand>
        <name>substrate</name>
    </ligand>
</feature>
<protein>
    <submittedName>
        <fullName evidence="7">Scavenger mrna decapping enzyme</fullName>
    </submittedName>
</protein>
<dbReference type="GO" id="GO:0000290">
    <property type="term" value="P:deadenylation-dependent decapping of nuclear-transcribed mRNA"/>
    <property type="evidence" value="ECO:0007669"/>
    <property type="project" value="InterPro"/>
</dbReference>
<dbReference type="Pfam" id="PF11969">
    <property type="entry name" value="DcpS_C"/>
    <property type="match status" value="1"/>
</dbReference>
<dbReference type="Proteomes" id="UP000037751">
    <property type="component" value="Unassembled WGS sequence"/>
</dbReference>
<dbReference type="GO" id="GO:0000932">
    <property type="term" value="C:P-body"/>
    <property type="evidence" value="ECO:0007669"/>
    <property type="project" value="TreeGrafter"/>
</dbReference>
<comment type="similarity">
    <text evidence="2">Belongs to the HIT family.</text>
</comment>
<feature type="binding site" evidence="6">
    <location>
        <position position="155"/>
    </location>
    <ligand>
        <name>substrate</name>
    </ligand>
</feature>
<keyword evidence="8" id="KW-1185">Reference proteome</keyword>
<dbReference type="GeneID" id="28728586"/>
<dbReference type="STRING" id="77020.A0A0M9VQT1"/>
<evidence type="ECO:0000256" key="1">
    <source>
        <dbReference type="ARBA" id="ARBA00004496"/>
    </source>
</evidence>
<dbReference type="GO" id="GO:0005634">
    <property type="term" value="C:nucleus"/>
    <property type="evidence" value="ECO:0007669"/>
    <property type="project" value="TreeGrafter"/>
</dbReference>
<dbReference type="InterPro" id="IPR011145">
    <property type="entry name" value="Scavenger_mRNA_decap_enz_N"/>
</dbReference>
<organism evidence="7 8">
    <name type="scientific">Malassezia pachydermatis</name>
    <dbReference type="NCBI Taxonomy" id="77020"/>
    <lineage>
        <taxon>Eukaryota</taxon>
        <taxon>Fungi</taxon>
        <taxon>Dikarya</taxon>
        <taxon>Basidiomycota</taxon>
        <taxon>Ustilaginomycotina</taxon>
        <taxon>Malasseziomycetes</taxon>
        <taxon>Malasseziales</taxon>
        <taxon>Malasseziaceae</taxon>
        <taxon>Malassezia</taxon>
    </lineage>
</organism>
<accession>A0A0M9VQT1</accession>
<name>A0A0M9VQT1_9BASI</name>
<dbReference type="InterPro" id="IPR008594">
    <property type="entry name" value="DcpS/DCS2"/>
</dbReference>
<dbReference type="PIRSF" id="PIRSF028973">
    <property type="entry name" value="Scavenger_mRNA_decap_enz"/>
    <property type="match status" value="1"/>
</dbReference>
<evidence type="ECO:0000256" key="6">
    <source>
        <dbReference type="PIRSR" id="PIRSR028973-2"/>
    </source>
</evidence>
<dbReference type="InterPro" id="IPR036265">
    <property type="entry name" value="HIT-like_sf"/>
</dbReference>
<evidence type="ECO:0000256" key="5">
    <source>
        <dbReference type="PIRSR" id="PIRSR028973-1"/>
    </source>
</evidence>
<dbReference type="OrthoDB" id="10264956at2759"/>
<comment type="caution">
    <text evidence="7">The sequence shown here is derived from an EMBL/GenBank/DDBJ whole genome shotgun (WGS) entry which is preliminary data.</text>
</comment>